<evidence type="ECO:0000313" key="7">
    <source>
        <dbReference type="EMBL" id="MFB9531827.1"/>
    </source>
</evidence>
<dbReference type="RefSeq" id="WP_346130827.1">
    <property type="nucleotide sequence ID" value="NZ_BAAAXC010000015.1"/>
</dbReference>
<dbReference type="Proteomes" id="UP001589646">
    <property type="component" value="Unassembled WGS sequence"/>
</dbReference>
<organism evidence="7 8">
    <name type="scientific">Nonomuraea roseola</name>
    <dbReference type="NCBI Taxonomy" id="46179"/>
    <lineage>
        <taxon>Bacteria</taxon>
        <taxon>Bacillati</taxon>
        <taxon>Actinomycetota</taxon>
        <taxon>Actinomycetes</taxon>
        <taxon>Streptosporangiales</taxon>
        <taxon>Streptosporangiaceae</taxon>
        <taxon>Nonomuraea</taxon>
    </lineage>
</organism>
<dbReference type="CDD" id="cd04685">
    <property type="entry name" value="NUDIX_Hydrolase"/>
    <property type="match status" value="1"/>
</dbReference>
<dbReference type="PROSITE" id="PS51462">
    <property type="entry name" value="NUDIX"/>
    <property type="match status" value="1"/>
</dbReference>
<comment type="cofactor">
    <cofactor evidence="1">
        <name>Mg(2+)</name>
        <dbReference type="ChEBI" id="CHEBI:18420"/>
    </cofactor>
</comment>
<evidence type="ECO:0000259" key="6">
    <source>
        <dbReference type="PROSITE" id="PS51462"/>
    </source>
</evidence>
<comment type="caution">
    <text evidence="7">The sequence shown here is derived from an EMBL/GenBank/DDBJ whole genome shotgun (WGS) entry which is preliminary data.</text>
</comment>
<dbReference type="GO" id="GO:0016787">
    <property type="term" value="F:hydrolase activity"/>
    <property type="evidence" value="ECO:0007669"/>
    <property type="project" value="UniProtKB-KW"/>
</dbReference>
<reference evidence="7 8" key="1">
    <citation type="submission" date="2024-09" db="EMBL/GenBank/DDBJ databases">
        <authorList>
            <person name="Sun Q."/>
            <person name="Mori K."/>
        </authorList>
    </citation>
    <scope>NUCLEOTIDE SEQUENCE [LARGE SCALE GENOMIC DNA]</scope>
    <source>
        <strain evidence="7 8">JCM 3323</strain>
    </source>
</reference>
<dbReference type="SUPFAM" id="SSF55811">
    <property type="entry name" value="Nudix"/>
    <property type="match status" value="1"/>
</dbReference>
<evidence type="ECO:0000313" key="8">
    <source>
        <dbReference type="Proteomes" id="UP001589646"/>
    </source>
</evidence>
<keyword evidence="8" id="KW-1185">Reference proteome</keyword>
<dbReference type="InterPro" id="IPR020476">
    <property type="entry name" value="Nudix_hydrolase"/>
</dbReference>
<dbReference type="PANTHER" id="PTHR43046:SF12">
    <property type="entry name" value="GDP-MANNOSE MANNOSYL HYDROLASE"/>
    <property type="match status" value="1"/>
</dbReference>
<evidence type="ECO:0000256" key="5">
    <source>
        <dbReference type="RuleBase" id="RU003476"/>
    </source>
</evidence>
<evidence type="ECO:0000256" key="2">
    <source>
        <dbReference type="ARBA" id="ARBA00005582"/>
    </source>
</evidence>
<comment type="similarity">
    <text evidence="2 5">Belongs to the Nudix hydrolase family.</text>
</comment>
<dbReference type="Pfam" id="PF00293">
    <property type="entry name" value="NUDIX"/>
    <property type="match status" value="1"/>
</dbReference>
<name>A0ABV5Q8M2_9ACTN</name>
<sequence>MPKSSSTAEVVAALRQAWQDLEPCCDTQQSEREGSCQVRTRHGARTVLLDPDDQLLMMQVRDDGVIVVPGHPAPAFFWILPGGGVEPGETFLQAARRELFEETGLTDIDWGPCLWTRDVDAYWSGQPIHAHERYFLARIRNNQSISRKHLEPAEHDAITEHRWWSFAELVAAQATQTFFPPRLPLLLADVLDGNGCLPSEPLALDM</sequence>
<dbReference type="PROSITE" id="PS00893">
    <property type="entry name" value="NUDIX_BOX"/>
    <property type="match status" value="1"/>
</dbReference>
<proteinExistence type="inferred from homology"/>
<dbReference type="InterPro" id="IPR015797">
    <property type="entry name" value="NUDIX_hydrolase-like_dom_sf"/>
</dbReference>
<evidence type="ECO:0000256" key="1">
    <source>
        <dbReference type="ARBA" id="ARBA00001946"/>
    </source>
</evidence>
<evidence type="ECO:0000256" key="4">
    <source>
        <dbReference type="ARBA" id="ARBA00022842"/>
    </source>
</evidence>
<dbReference type="InterPro" id="IPR000086">
    <property type="entry name" value="NUDIX_hydrolase_dom"/>
</dbReference>
<dbReference type="PANTHER" id="PTHR43046">
    <property type="entry name" value="GDP-MANNOSE MANNOSYL HYDROLASE"/>
    <property type="match status" value="1"/>
</dbReference>
<keyword evidence="4" id="KW-0460">Magnesium</keyword>
<evidence type="ECO:0000256" key="3">
    <source>
        <dbReference type="ARBA" id="ARBA00022801"/>
    </source>
</evidence>
<dbReference type="Gene3D" id="3.90.79.10">
    <property type="entry name" value="Nucleoside Triphosphate Pyrophosphohydrolase"/>
    <property type="match status" value="1"/>
</dbReference>
<dbReference type="InterPro" id="IPR020084">
    <property type="entry name" value="NUDIX_hydrolase_CS"/>
</dbReference>
<keyword evidence="3 5" id="KW-0378">Hydrolase</keyword>
<accession>A0ABV5Q8M2</accession>
<gene>
    <name evidence="7" type="ORF">ACFFRN_34940</name>
</gene>
<dbReference type="EMBL" id="JBHMCE010000012">
    <property type="protein sequence ID" value="MFB9531827.1"/>
    <property type="molecule type" value="Genomic_DNA"/>
</dbReference>
<dbReference type="PRINTS" id="PR00502">
    <property type="entry name" value="NUDIXFAMILY"/>
</dbReference>
<feature type="domain" description="Nudix hydrolase" evidence="6">
    <location>
        <begin position="39"/>
        <end position="188"/>
    </location>
</feature>
<protein>
    <submittedName>
        <fullName evidence="7">NUDIX hydrolase</fullName>
    </submittedName>
</protein>